<evidence type="ECO:0000256" key="3">
    <source>
        <dbReference type="SAM" id="MobiDB-lite"/>
    </source>
</evidence>
<dbReference type="InterPro" id="IPR027417">
    <property type="entry name" value="P-loop_NTPase"/>
</dbReference>
<sequence length="381" mass="40210">MTVHADDGLPRRGAPSRTAPVRPAAHPAHPQPGSTAAPDRAVAGEGGDDPWTVLERSLAPSLAQRLARVDAALRDRIDEIRVMTGQPLWLLLADGEGFVDAGGRLVGDPHRAPAVTTREVAACLERMTASSWYAVQEQARQGFLSLPGGHRVGLAGEVQVDAGRVERFRRVWGLVIRRARCVEGCALPLLPWLVEPGRTGPRLTSALLLGPPASGKTTVLRDLARLASRGVPGRLAAHRVAVIDERGELAGGGAFDLGPRTAVLAHCPKETGIGLALRALSPEVLITDELGGPGDAAAVAEAVHAGVTVVATAHARDPEDLWGRRQLRALALAGAFRRLVVLERRPRPATPVAVYRRDGPARWSRLPLGTGGIAPPVARPP</sequence>
<accession>A0ABZ0QUE7</accession>
<dbReference type="PANTHER" id="PTHR20953">
    <property type="entry name" value="KINASE-RELATED"/>
    <property type="match status" value="1"/>
</dbReference>
<gene>
    <name evidence="5" type="ORF">Q5761_05845</name>
</gene>
<dbReference type="SMART" id="SM00382">
    <property type="entry name" value="AAA"/>
    <property type="match status" value="1"/>
</dbReference>
<reference evidence="5 6" key="1">
    <citation type="submission" date="2023-08" db="EMBL/GenBank/DDBJ databases">
        <title>Genome sequence of Thermaerobacter compostii strain Ins1, a spore-forming filamentous bacterium isolated from a deep geothermal reservoir.</title>
        <authorList>
            <person name="Bregnard D."/>
            <person name="Gonzalez D."/>
            <person name="Junier P."/>
        </authorList>
    </citation>
    <scope>NUCLEOTIDE SEQUENCE [LARGE SCALE GENOMIC DNA]</scope>
    <source>
        <strain evidence="5 6">Ins1</strain>
    </source>
</reference>
<feature type="compositionally biased region" description="Low complexity" evidence="3">
    <location>
        <begin position="19"/>
        <end position="32"/>
    </location>
</feature>
<feature type="domain" description="AAA+ ATPase" evidence="4">
    <location>
        <begin position="202"/>
        <end position="347"/>
    </location>
</feature>
<organism evidence="5 6">
    <name type="scientific">Thermaerobacter composti</name>
    <dbReference type="NCBI Taxonomy" id="554949"/>
    <lineage>
        <taxon>Bacteria</taxon>
        <taxon>Bacillati</taxon>
        <taxon>Bacillota</taxon>
        <taxon>Clostridia</taxon>
        <taxon>Eubacteriales</taxon>
        <taxon>Clostridiales Family XVII. Incertae Sedis</taxon>
        <taxon>Thermaerobacter</taxon>
    </lineage>
</organism>
<dbReference type="Proteomes" id="UP001304683">
    <property type="component" value="Chromosome"/>
</dbReference>
<dbReference type="Pfam" id="PF19568">
    <property type="entry name" value="Spore_III_AA"/>
    <property type="match status" value="1"/>
</dbReference>
<name>A0ABZ0QUE7_9FIRM</name>
<protein>
    <submittedName>
        <fullName evidence="5">AAA family ATPase</fullName>
    </submittedName>
</protein>
<evidence type="ECO:0000313" key="5">
    <source>
        <dbReference type="EMBL" id="WPD20150.1"/>
    </source>
</evidence>
<evidence type="ECO:0000259" key="4">
    <source>
        <dbReference type="SMART" id="SM00382"/>
    </source>
</evidence>
<dbReference type="InterPro" id="IPR003593">
    <property type="entry name" value="AAA+_ATPase"/>
</dbReference>
<keyword evidence="1" id="KW-0547">Nucleotide-binding</keyword>
<dbReference type="SUPFAM" id="SSF52540">
    <property type="entry name" value="P-loop containing nucleoside triphosphate hydrolases"/>
    <property type="match status" value="1"/>
</dbReference>
<evidence type="ECO:0000313" key="6">
    <source>
        <dbReference type="Proteomes" id="UP001304683"/>
    </source>
</evidence>
<proteinExistence type="predicted"/>
<dbReference type="PANTHER" id="PTHR20953:SF3">
    <property type="entry name" value="P-LOOP CONTAINING NUCLEOSIDE TRIPHOSPHATE HYDROLASES SUPERFAMILY PROTEIN"/>
    <property type="match status" value="1"/>
</dbReference>
<keyword evidence="2" id="KW-0067">ATP-binding</keyword>
<evidence type="ECO:0000256" key="1">
    <source>
        <dbReference type="ARBA" id="ARBA00022741"/>
    </source>
</evidence>
<evidence type="ECO:0000256" key="2">
    <source>
        <dbReference type="ARBA" id="ARBA00022840"/>
    </source>
</evidence>
<dbReference type="EMBL" id="CP132508">
    <property type="protein sequence ID" value="WPD20150.1"/>
    <property type="molecule type" value="Genomic_DNA"/>
</dbReference>
<feature type="region of interest" description="Disordered" evidence="3">
    <location>
        <begin position="1"/>
        <end position="52"/>
    </location>
</feature>
<dbReference type="RefSeq" id="WP_318751527.1">
    <property type="nucleotide sequence ID" value="NZ_CP132508.1"/>
</dbReference>
<dbReference type="Gene3D" id="3.40.50.300">
    <property type="entry name" value="P-loop containing nucleotide triphosphate hydrolases"/>
    <property type="match status" value="1"/>
</dbReference>
<keyword evidence="6" id="KW-1185">Reference proteome</keyword>
<feature type="compositionally biased region" description="Basic and acidic residues" evidence="3">
    <location>
        <begin position="1"/>
        <end position="10"/>
    </location>
</feature>
<dbReference type="InterPro" id="IPR045735">
    <property type="entry name" value="Spore_III_AA_AAA+_ATPase"/>
</dbReference>